<gene>
    <name evidence="9" type="ORF">ACFP85_07145</name>
</gene>
<feature type="transmembrane region" description="Helical" evidence="8">
    <location>
        <begin position="37"/>
        <end position="56"/>
    </location>
</feature>
<keyword evidence="5 8" id="KW-0812">Transmembrane</keyword>
<evidence type="ECO:0000313" key="10">
    <source>
        <dbReference type="Proteomes" id="UP001596364"/>
    </source>
</evidence>
<evidence type="ECO:0000256" key="4">
    <source>
        <dbReference type="ARBA" id="ARBA00022475"/>
    </source>
</evidence>
<sequence>MMWWLMICIVFAFGVEAMTGFGSIVLALSLGALVYSIPELVTLLVPLNLVMTLPLCIRLRQHIQWRLLLTRLLPLMAVGTLLGQALLPWVNPDWLKLVFAMLITWFALRALLKSQALALPTGIANGLITLAGVTHGLFASGGPLLVYALARSQLPKAQFRATLLFVWLCLNSVLSLWFLFSGRFEGQWPALLQLVPAVLLGMWLGNRLHHKIDAQRFLPSVFAILLLVSVILLVTSLQQVAG</sequence>
<dbReference type="RefSeq" id="WP_131256802.1">
    <property type="nucleotide sequence ID" value="NZ_JBHSUS010000001.1"/>
</dbReference>
<dbReference type="EMBL" id="JBHSUS010000001">
    <property type="protein sequence ID" value="MFC6439918.1"/>
    <property type="molecule type" value="Genomic_DNA"/>
</dbReference>
<evidence type="ECO:0000256" key="6">
    <source>
        <dbReference type="ARBA" id="ARBA00022989"/>
    </source>
</evidence>
<name>A0ABW1XIP7_9ALTE</name>
<dbReference type="PANTHER" id="PTHR30269">
    <property type="entry name" value="TRANSMEMBRANE PROTEIN YFCA"/>
    <property type="match status" value="1"/>
</dbReference>
<comment type="caution">
    <text evidence="9">The sequence shown here is derived from an EMBL/GenBank/DDBJ whole genome shotgun (WGS) entry which is preliminary data.</text>
</comment>
<protein>
    <recommendedName>
        <fullName evidence="8">Probable membrane transporter protein</fullName>
    </recommendedName>
</protein>
<keyword evidence="7 8" id="KW-0472">Membrane</keyword>
<evidence type="ECO:0000256" key="7">
    <source>
        <dbReference type="ARBA" id="ARBA00023136"/>
    </source>
</evidence>
<accession>A0ABW1XIP7</accession>
<dbReference type="InterPro" id="IPR052017">
    <property type="entry name" value="TSUP"/>
</dbReference>
<feature type="transmembrane region" description="Helical" evidence="8">
    <location>
        <begin position="161"/>
        <end position="180"/>
    </location>
</feature>
<comment type="similarity">
    <text evidence="2 8">Belongs to the 4-toluene sulfonate uptake permease (TSUP) (TC 2.A.102) family.</text>
</comment>
<keyword evidence="3" id="KW-0813">Transport</keyword>
<feature type="transmembrane region" description="Helical" evidence="8">
    <location>
        <begin position="186"/>
        <end position="205"/>
    </location>
</feature>
<keyword evidence="10" id="KW-1185">Reference proteome</keyword>
<feature type="transmembrane region" description="Helical" evidence="8">
    <location>
        <begin position="68"/>
        <end position="88"/>
    </location>
</feature>
<dbReference type="Pfam" id="PF01925">
    <property type="entry name" value="TauE"/>
    <property type="match status" value="1"/>
</dbReference>
<proteinExistence type="inferred from homology"/>
<evidence type="ECO:0000313" key="9">
    <source>
        <dbReference type="EMBL" id="MFC6439918.1"/>
    </source>
</evidence>
<evidence type="ECO:0000256" key="5">
    <source>
        <dbReference type="ARBA" id="ARBA00022692"/>
    </source>
</evidence>
<dbReference type="PANTHER" id="PTHR30269:SF37">
    <property type="entry name" value="MEMBRANE TRANSPORTER PROTEIN"/>
    <property type="match status" value="1"/>
</dbReference>
<feature type="transmembrane region" description="Helical" evidence="8">
    <location>
        <begin position="217"/>
        <end position="237"/>
    </location>
</feature>
<keyword evidence="6 8" id="KW-1133">Transmembrane helix</keyword>
<comment type="subcellular location">
    <subcellularLocation>
        <location evidence="1 8">Cell membrane</location>
        <topology evidence="1 8">Multi-pass membrane protein</topology>
    </subcellularLocation>
</comment>
<keyword evidence="4 8" id="KW-1003">Cell membrane</keyword>
<dbReference type="Proteomes" id="UP001596364">
    <property type="component" value="Unassembled WGS sequence"/>
</dbReference>
<reference evidence="10" key="1">
    <citation type="journal article" date="2019" name="Int. J. Syst. Evol. Microbiol.">
        <title>The Global Catalogue of Microorganisms (GCM) 10K type strain sequencing project: providing services to taxonomists for standard genome sequencing and annotation.</title>
        <authorList>
            <consortium name="The Broad Institute Genomics Platform"/>
            <consortium name="The Broad Institute Genome Sequencing Center for Infectious Disease"/>
            <person name="Wu L."/>
            <person name="Ma J."/>
        </authorList>
    </citation>
    <scope>NUCLEOTIDE SEQUENCE [LARGE SCALE GENOMIC DNA]</scope>
    <source>
        <strain evidence="10">CGMCC 1.16031</strain>
    </source>
</reference>
<evidence type="ECO:0000256" key="8">
    <source>
        <dbReference type="RuleBase" id="RU363041"/>
    </source>
</evidence>
<evidence type="ECO:0000256" key="2">
    <source>
        <dbReference type="ARBA" id="ARBA00009142"/>
    </source>
</evidence>
<dbReference type="InterPro" id="IPR002781">
    <property type="entry name" value="TM_pro_TauE-like"/>
</dbReference>
<organism evidence="9 10">
    <name type="scientific">Pseudobowmanella zhangzhouensis</name>
    <dbReference type="NCBI Taxonomy" id="1537679"/>
    <lineage>
        <taxon>Bacteria</taxon>
        <taxon>Pseudomonadati</taxon>
        <taxon>Pseudomonadota</taxon>
        <taxon>Gammaproteobacteria</taxon>
        <taxon>Alteromonadales</taxon>
        <taxon>Alteromonadaceae</taxon>
    </lineage>
</organism>
<evidence type="ECO:0000256" key="3">
    <source>
        <dbReference type="ARBA" id="ARBA00022448"/>
    </source>
</evidence>
<evidence type="ECO:0000256" key="1">
    <source>
        <dbReference type="ARBA" id="ARBA00004651"/>
    </source>
</evidence>